<name>A0ABS8PBR8_9PSEU</name>
<dbReference type="RefSeq" id="WP_230736357.1">
    <property type="nucleotide sequence ID" value="NZ_JAJNDB010000004.1"/>
</dbReference>
<dbReference type="PANTHER" id="PTHR42793:SF4">
    <property type="entry name" value="BLL6376 PROTEIN"/>
    <property type="match status" value="1"/>
</dbReference>
<dbReference type="InterPro" id="IPR036291">
    <property type="entry name" value="NAD(P)-bd_dom_sf"/>
</dbReference>
<protein>
    <submittedName>
        <fullName evidence="2">Acetate--CoA ligase family protein</fullName>
    </submittedName>
</protein>
<dbReference type="SUPFAM" id="SSF56059">
    <property type="entry name" value="Glutathione synthetase ATP-binding domain-like"/>
    <property type="match status" value="1"/>
</dbReference>
<dbReference type="Pfam" id="PF13607">
    <property type="entry name" value="Succ_CoA_lig"/>
    <property type="match status" value="1"/>
</dbReference>
<feature type="domain" description="CoA-binding" evidence="1">
    <location>
        <begin position="15"/>
        <end position="110"/>
    </location>
</feature>
<keyword evidence="2" id="KW-0436">Ligase</keyword>
<dbReference type="Pfam" id="PF13380">
    <property type="entry name" value="CoA_binding_2"/>
    <property type="match status" value="1"/>
</dbReference>
<sequence length="705" mass="72446">MTVEPLPVDPRLEPLFHPRSIAVVGASSRPERVGARVLRFLVDGGYDGTLLPVNPRVTELHGLPCHPSIAALPEVPDLAVIAVDAAHTTEAVRELAARGGRTAICMAAGFRESGPAGAALEAELADAARETGVTLMGPNSAGVRHPARGLFATFATDVALGALPGPGSVAVVSQSGGLAGYLGAAVTKARGIGYRWVVDPGNEADVDVADCLAMMAHDPGVSVIGLITEGFADGNRVRRALATAQEQGTPVVALKIGTSEAGARAAASHTGALAGSDEVYDAVFRQHGVLRARDEHEFLAALRCYDAGCVPQGRGVAVFSLSGGVATLLTDLCVERDLDVPPLPPPPDPTAAEALPAARFDNPLDLTGQIGSRPDLLEAVLDHVLGRAEVHSAVLGFAYMLQAKHISDVFVPAIVRVGAAHGKPLIITGLANAEAEKELRTAGIPVEPLAIDAVDAIAAAAPARVGAATHHEPARPPDNPTRAVVVETGPAAAGRLPGIPFVESRTVSDDDEARAAAGALGWPVVAKLEGTGDAHKTEHGLVRAGLADPVALTEAYRDLAAIRDRNGVGDVVVQPMLDGVETVLGLSDDPTFGPVVMVGLGGVFVETLGDVAFGLPPIDRDQAARMIRSLKGFPLLDGARGRPTACVDDLVDAVVALSDAALDHRGRLLEADVNPFLVSSVPGRSAAVDVLLTWVDSTGAEGEGR</sequence>
<accession>A0ABS8PBR8</accession>
<dbReference type="Proteomes" id="UP001199469">
    <property type="component" value="Unassembled WGS sequence"/>
</dbReference>
<dbReference type="InterPro" id="IPR016102">
    <property type="entry name" value="Succinyl-CoA_synth-like"/>
</dbReference>
<comment type="caution">
    <text evidence="2">The sequence shown here is derived from an EMBL/GenBank/DDBJ whole genome shotgun (WGS) entry which is preliminary data.</text>
</comment>
<dbReference type="SUPFAM" id="SSF51735">
    <property type="entry name" value="NAD(P)-binding Rossmann-fold domains"/>
    <property type="match status" value="1"/>
</dbReference>
<evidence type="ECO:0000313" key="3">
    <source>
        <dbReference type="Proteomes" id="UP001199469"/>
    </source>
</evidence>
<reference evidence="2 3" key="1">
    <citation type="submission" date="2021-11" db="EMBL/GenBank/DDBJ databases">
        <title>Draft genome sequence of Actinomycetospora sp. SF1 isolated from the rhizosphere soil.</title>
        <authorList>
            <person name="Duangmal K."/>
            <person name="Chantavorakit T."/>
        </authorList>
    </citation>
    <scope>NUCLEOTIDE SEQUENCE [LARGE SCALE GENOMIC DNA]</scope>
    <source>
        <strain evidence="2 3">TBRC 5722</strain>
    </source>
</reference>
<dbReference type="Gene3D" id="3.30.1490.20">
    <property type="entry name" value="ATP-grasp fold, A domain"/>
    <property type="match status" value="1"/>
</dbReference>
<dbReference type="InterPro" id="IPR032875">
    <property type="entry name" value="Succ_CoA_lig_flav_dom"/>
</dbReference>
<organism evidence="2 3">
    <name type="scientific">Actinomycetospora endophytica</name>
    <dbReference type="NCBI Taxonomy" id="2291215"/>
    <lineage>
        <taxon>Bacteria</taxon>
        <taxon>Bacillati</taxon>
        <taxon>Actinomycetota</taxon>
        <taxon>Actinomycetes</taxon>
        <taxon>Pseudonocardiales</taxon>
        <taxon>Pseudonocardiaceae</taxon>
        <taxon>Actinomycetospora</taxon>
    </lineage>
</organism>
<gene>
    <name evidence="2" type="ORF">LQ327_18370</name>
</gene>
<keyword evidence="3" id="KW-1185">Reference proteome</keyword>
<dbReference type="InterPro" id="IPR013815">
    <property type="entry name" value="ATP_grasp_subdomain_1"/>
</dbReference>
<dbReference type="Gene3D" id="3.40.50.720">
    <property type="entry name" value="NAD(P)-binding Rossmann-like Domain"/>
    <property type="match status" value="1"/>
</dbReference>
<dbReference type="PANTHER" id="PTHR42793">
    <property type="entry name" value="COA BINDING DOMAIN CONTAINING PROTEIN"/>
    <property type="match status" value="1"/>
</dbReference>
<dbReference type="SUPFAM" id="SSF52210">
    <property type="entry name" value="Succinyl-CoA synthetase domains"/>
    <property type="match status" value="2"/>
</dbReference>
<evidence type="ECO:0000259" key="1">
    <source>
        <dbReference type="SMART" id="SM00881"/>
    </source>
</evidence>
<dbReference type="Gene3D" id="3.30.470.20">
    <property type="entry name" value="ATP-grasp fold, B domain"/>
    <property type="match status" value="1"/>
</dbReference>
<dbReference type="GO" id="GO:0016874">
    <property type="term" value="F:ligase activity"/>
    <property type="evidence" value="ECO:0007669"/>
    <property type="project" value="UniProtKB-KW"/>
</dbReference>
<dbReference type="Gene3D" id="3.40.50.261">
    <property type="entry name" value="Succinyl-CoA synthetase domains"/>
    <property type="match status" value="2"/>
</dbReference>
<dbReference type="InterPro" id="IPR003781">
    <property type="entry name" value="CoA-bd"/>
</dbReference>
<proteinExistence type="predicted"/>
<evidence type="ECO:0000313" key="2">
    <source>
        <dbReference type="EMBL" id="MCD2195337.1"/>
    </source>
</evidence>
<dbReference type="SMART" id="SM00881">
    <property type="entry name" value="CoA_binding"/>
    <property type="match status" value="1"/>
</dbReference>
<dbReference type="EMBL" id="JAJNDB010000004">
    <property type="protein sequence ID" value="MCD2195337.1"/>
    <property type="molecule type" value="Genomic_DNA"/>
</dbReference>
<dbReference type="Pfam" id="PF13549">
    <property type="entry name" value="ATP-grasp_5"/>
    <property type="match status" value="1"/>
</dbReference>